<dbReference type="PANTHER" id="PTHR45640:SF13">
    <property type="entry name" value="HEAT SHOCK PROTEIN 22-RELATED"/>
    <property type="match status" value="1"/>
</dbReference>
<name>A0ABD1F179_HYPHA</name>
<evidence type="ECO:0000259" key="4">
    <source>
        <dbReference type="PROSITE" id="PS01031"/>
    </source>
</evidence>
<evidence type="ECO:0000313" key="5">
    <source>
        <dbReference type="EMBL" id="KAL1509012.1"/>
    </source>
</evidence>
<dbReference type="SUPFAM" id="SSF49764">
    <property type="entry name" value="HSP20-like chaperones"/>
    <property type="match status" value="1"/>
</dbReference>
<protein>
    <recommendedName>
        <fullName evidence="4">SHSP domain-containing protein</fullName>
    </recommendedName>
</protein>
<comment type="caution">
    <text evidence="5">The sequence shown here is derived from an EMBL/GenBank/DDBJ whole genome shotgun (WGS) entry which is preliminary data.</text>
</comment>
<dbReference type="InterPro" id="IPR002068">
    <property type="entry name" value="A-crystallin/Hsp20_dom"/>
</dbReference>
<dbReference type="Pfam" id="PF00011">
    <property type="entry name" value="HSP20"/>
    <property type="match status" value="1"/>
</dbReference>
<evidence type="ECO:0000256" key="2">
    <source>
        <dbReference type="PROSITE-ProRule" id="PRU00285"/>
    </source>
</evidence>
<proteinExistence type="inferred from homology"/>
<dbReference type="EMBL" id="JBDJPC010000003">
    <property type="protein sequence ID" value="KAL1509012.1"/>
    <property type="molecule type" value="Genomic_DNA"/>
</dbReference>
<organism evidence="5 6">
    <name type="scientific">Hypothenemus hampei</name>
    <name type="common">Coffee berry borer</name>
    <dbReference type="NCBI Taxonomy" id="57062"/>
    <lineage>
        <taxon>Eukaryota</taxon>
        <taxon>Metazoa</taxon>
        <taxon>Ecdysozoa</taxon>
        <taxon>Arthropoda</taxon>
        <taxon>Hexapoda</taxon>
        <taxon>Insecta</taxon>
        <taxon>Pterygota</taxon>
        <taxon>Neoptera</taxon>
        <taxon>Endopterygota</taxon>
        <taxon>Coleoptera</taxon>
        <taxon>Polyphaga</taxon>
        <taxon>Cucujiformia</taxon>
        <taxon>Curculionidae</taxon>
        <taxon>Scolytinae</taxon>
        <taxon>Hypothenemus</taxon>
    </lineage>
</organism>
<dbReference type="PRINTS" id="PR00299">
    <property type="entry name" value="ACRYSTALLIN"/>
</dbReference>
<keyword evidence="1" id="KW-0346">Stress response</keyword>
<dbReference type="AlphaFoldDB" id="A0ABD1F179"/>
<dbReference type="Gene3D" id="2.60.40.790">
    <property type="match status" value="1"/>
</dbReference>
<evidence type="ECO:0000256" key="3">
    <source>
        <dbReference type="RuleBase" id="RU003616"/>
    </source>
</evidence>
<dbReference type="InterPro" id="IPR001436">
    <property type="entry name" value="Alpha-crystallin/sHSP_animal"/>
</dbReference>
<dbReference type="Proteomes" id="UP001566132">
    <property type="component" value="Unassembled WGS sequence"/>
</dbReference>
<evidence type="ECO:0000313" key="6">
    <source>
        <dbReference type="Proteomes" id="UP001566132"/>
    </source>
</evidence>
<feature type="domain" description="SHSP" evidence="4">
    <location>
        <begin position="43"/>
        <end position="156"/>
    </location>
</feature>
<comment type="similarity">
    <text evidence="2 3">Belongs to the small heat shock protein (HSP20) family.</text>
</comment>
<dbReference type="InterPro" id="IPR008978">
    <property type="entry name" value="HSP20-like_chaperone"/>
</dbReference>
<dbReference type="PANTHER" id="PTHR45640">
    <property type="entry name" value="HEAT SHOCK PROTEIN HSP-12.2-RELATED"/>
    <property type="match status" value="1"/>
</dbReference>
<gene>
    <name evidence="5" type="ORF">ABEB36_003819</name>
</gene>
<accession>A0ABD1F179</accession>
<evidence type="ECO:0000256" key="1">
    <source>
        <dbReference type="ARBA" id="ARBA00023016"/>
    </source>
</evidence>
<dbReference type="GO" id="GO:0009408">
    <property type="term" value="P:response to heat"/>
    <property type="evidence" value="ECO:0007669"/>
    <property type="project" value="UniProtKB-ARBA"/>
</dbReference>
<dbReference type="PROSITE" id="PS01031">
    <property type="entry name" value="SHSP"/>
    <property type="match status" value="1"/>
</dbReference>
<reference evidence="5 6" key="1">
    <citation type="submission" date="2024-05" db="EMBL/GenBank/DDBJ databases">
        <title>Genetic variation in Jamaican populations of the coffee berry borer (Hypothenemus hampei).</title>
        <authorList>
            <person name="Errbii M."/>
            <person name="Myrie A."/>
        </authorList>
    </citation>
    <scope>NUCLEOTIDE SEQUENCE [LARGE SCALE GENOMIC DNA]</scope>
    <source>
        <strain evidence="5">JA-Hopewell-2020-01-JO</strain>
        <tissue evidence="5">Whole body</tissue>
    </source>
</reference>
<sequence length="184" mass="21182">MSLLPLLFDDFRPIRKNLAVSVLGPLLDEELVNFRNPELNFNKALGELDHPRNSSSITVEKDNFHASIDVQQFKPEEITVKLTEDNMVTVEGKHEERQDEHGYISRHFVRKYLLPEDYDAEKLQSKLSSDGVLNIIAPKKPKEKEIEYREIPITLTGPVKSLGNLSQKVQKKLGKPIKRLNKKR</sequence>
<keyword evidence="6" id="KW-1185">Reference proteome</keyword>
<dbReference type="CDD" id="cd06526">
    <property type="entry name" value="metazoan_ACD"/>
    <property type="match status" value="1"/>
</dbReference>